<dbReference type="InterPro" id="IPR011257">
    <property type="entry name" value="DNA_glycosylase"/>
</dbReference>
<dbReference type="Proteomes" id="UP000215914">
    <property type="component" value="Chromosome 15"/>
</dbReference>
<dbReference type="InParanoid" id="A0A251S733"/>
<organism evidence="1 2">
    <name type="scientific">Helianthus annuus</name>
    <name type="common">Common sunflower</name>
    <dbReference type="NCBI Taxonomy" id="4232"/>
    <lineage>
        <taxon>Eukaryota</taxon>
        <taxon>Viridiplantae</taxon>
        <taxon>Streptophyta</taxon>
        <taxon>Embryophyta</taxon>
        <taxon>Tracheophyta</taxon>
        <taxon>Spermatophyta</taxon>
        <taxon>Magnoliopsida</taxon>
        <taxon>eudicotyledons</taxon>
        <taxon>Gunneridae</taxon>
        <taxon>Pentapetalae</taxon>
        <taxon>asterids</taxon>
        <taxon>campanulids</taxon>
        <taxon>Asterales</taxon>
        <taxon>Asteraceae</taxon>
        <taxon>Asteroideae</taxon>
        <taxon>Heliantheae alliance</taxon>
        <taxon>Heliantheae</taxon>
        <taxon>Helianthus</taxon>
    </lineage>
</organism>
<proteinExistence type="predicted"/>
<dbReference type="PANTHER" id="PTHR10242:SF2">
    <property type="entry name" value="N-GLYCOSYLASE_DNA LYASE"/>
    <property type="match status" value="1"/>
</dbReference>
<dbReference type="STRING" id="4232.A0A251S733"/>
<sequence>MKRTMTWSFLDGRLWWRLWVCYGHFRFLTSLPGVGPNVAACIALFSLDQHHVVPVDTHVWKIATRYLVQELAGKRLTPLVAYCCFFMLPSYRECMNIVL</sequence>
<dbReference type="InterPro" id="IPR023170">
    <property type="entry name" value="HhH_base_excis_C"/>
</dbReference>
<dbReference type="EMBL" id="CM007904">
    <property type="protein sequence ID" value="OTF94563.1"/>
    <property type="molecule type" value="Genomic_DNA"/>
</dbReference>
<dbReference type="Gene3D" id="1.10.340.30">
    <property type="entry name" value="Hypothetical protein, domain 2"/>
    <property type="match status" value="1"/>
</dbReference>
<evidence type="ECO:0000313" key="2">
    <source>
        <dbReference type="Proteomes" id="UP000215914"/>
    </source>
</evidence>
<dbReference type="GO" id="GO:0003824">
    <property type="term" value="F:catalytic activity"/>
    <property type="evidence" value="ECO:0007669"/>
    <property type="project" value="InterPro"/>
</dbReference>
<dbReference type="PANTHER" id="PTHR10242">
    <property type="entry name" value="8-OXOGUANINE DNA GLYCOSYLASE"/>
    <property type="match status" value="1"/>
</dbReference>
<gene>
    <name evidence="1" type="ORF">HannXRQ_Chr15g0473481</name>
</gene>
<protein>
    <submittedName>
        <fullName evidence="1">Putative DNA glycosylase, Helix-turn-helix, base-excision DNA repair</fullName>
    </submittedName>
</protein>
<dbReference type="Gene3D" id="1.10.1670.10">
    <property type="entry name" value="Helix-hairpin-Helix base-excision DNA repair enzymes (C-terminal)"/>
    <property type="match status" value="1"/>
</dbReference>
<dbReference type="GO" id="GO:0006281">
    <property type="term" value="P:DNA repair"/>
    <property type="evidence" value="ECO:0007669"/>
    <property type="project" value="InterPro"/>
</dbReference>
<dbReference type="InterPro" id="IPR052054">
    <property type="entry name" value="Oxidative_DNA_repair_enzyme"/>
</dbReference>
<dbReference type="AlphaFoldDB" id="A0A251S733"/>
<evidence type="ECO:0000313" key="1">
    <source>
        <dbReference type="EMBL" id="OTF94563.1"/>
    </source>
</evidence>
<dbReference type="SUPFAM" id="SSF48150">
    <property type="entry name" value="DNA-glycosylase"/>
    <property type="match status" value="1"/>
</dbReference>
<keyword evidence="2" id="KW-1185">Reference proteome</keyword>
<accession>A0A251S733</accession>
<reference evidence="2" key="1">
    <citation type="journal article" date="2017" name="Nature">
        <title>The sunflower genome provides insights into oil metabolism, flowering and Asterid evolution.</title>
        <authorList>
            <person name="Badouin H."/>
            <person name="Gouzy J."/>
            <person name="Grassa C.J."/>
            <person name="Murat F."/>
            <person name="Staton S.E."/>
            <person name="Cottret L."/>
            <person name="Lelandais-Briere C."/>
            <person name="Owens G.L."/>
            <person name="Carrere S."/>
            <person name="Mayjonade B."/>
            <person name="Legrand L."/>
            <person name="Gill N."/>
            <person name="Kane N.C."/>
            <person name="Bowers J.E."/>
            <person name="Hubner S."/>
            <person name="Bellec A."/>
            <person name="Berard A."/>
            <person name="Berges H."/>
            <person name="Blanchet N."/>
            <person name="Boniface M.C."/>
            <person name="Brunel D."/>
            <person name="Catrice O."/>
            <person name="Chaidir N."/>
            <person name="Claudel C."/>
            <person name="Donnadieu C."/>
            <person name="Faraut T."/>
            <person name="Fievet G."/>
            <person name="Helmstetter N."/>
            <person name="King M."/>
            <person name="Knapp S.J."/>
            <person name="Lai Z."/>
            <person name="Le Paslier M.C."/>
            <person name="Lippi Y."/>
            <person name="Lorenzon L."/>
            <person name="Mandel J.R."/>
            <person name="Marage G."/>
            <person name="Marchand G."/>
            <person name="Marquand E."/>
            <person name="Bret-Mestries E."/>
            <person name="Morien E."/>
            <person name="Nambeesan S."/>
            <person name="Nguyen T."/>
            <person name="Pegot-Espagnet P."/>
            <person name="Pouilly N."/>
            <person name="Raftis F."/>
            <person name="Sallet E."/>
            <person name="Schiex T."/>
            <person name="Thomas J."/>
            <person name="Vandecasteele C."/>
            <person name="Vares D."/>
            <person name="Vear F."/>
            <person name="Vautrin S."/>
            <person name="Crespi M."/>
            <person name="Mangin B."/>
            <person name="Burke J.M."/>
            <person name="Salse J."/>
            <person name="Munos S."/>
            <person name="Vincourt P."/>
            <person name="Rieseberg L.H."/>
            <person name="Langlade N.B."/>
        </authorList>
    </citation>
    <scope>NUCLEOTIDE SEQUENCE [LARGE SCALE GENOMIC DNA]</scope>
    <source>
        <strain evidence="2">cv. SF193</strain>
    </source>
</reference>
<name>A0A251S733_HELAN</name>